<dbReference type="HOGENOM" id="CLU_037518_1_0_11"/>
<evidence type="ECO:0000313" key="4">
    <source>
        <dbReference type="Proteomes" id="UP000019485"/>
    </source>
</evidence>
<dbReference type="OrthoDB" id="3928741at2"/>
<gene>
    <name evidence="3" type="ORF">ActroDRAFT_0036</name>
</gene>
<dbReference type="RefSeq" id="WP_051450063.1">
    <property type="nucleotide sequence ID" value="NZ_KI632511.1"/>
</dbReference>
<proteinExistence type="predicted"/>
<dbReference type="GO" id="GO:0000160">
    <property type="term" value="P:phosphorelay signal transduction system"/>
    <property type="evidence" value="ECO:0007669"/>
    <property type="project" value="InterPro"/>
</dbReference>
<feature type="domain" description="OmpR/PhoB-type" evidence="2">
    <location>
        <begin position="246"/>
        <end position="313"/>
    </location>
</feature>
<evidence type="ECO:0000313" key="3">
    <source>
        <dbReference type="EMBL" id="ETA71018.1"/>
    </source>
</evidence>
<protein>
    <recommendedName>
        <fullName evidence="2">OmpR/PhoB-type domain-containing protein</fullName>
    </recommendedName>
</protein>
<name>W9DYW7_9ACTN</name>
<reference evidence="3 4" key="1">
    <citation type="submission" date="2013-08" db="EMBL/GenBank/DDBJ databases">
        <authorList>
            <consortium name="DOE Joint Genome Institute"/>
            <person name="Eisen J."/>
            <person name="Huntemann M."/>
            <person name="Han J."/>
            <person name="Chen A."/>
            <person name="Kyrpides N."/>
            <person name="Mavromatis K."/>
            <person name="Markowitz V."/>
            <person name="Palaniappan K."/>
            <person name="Ivanova N."/>
            <person name="Schaumberg A."/>
            <person name="Pati A."/>
            <person name="Liolios K."/>
            <person name="Nordberg H.P."/>
            <person name="Cantor M.N."/>
            <person name="Hua S.X."/>
            <person name="Woyke T."/>
        </authorList>
    </citation>
    <scope>NUCLEOTIDE SEQUENCE [LARGE SCALE GENOMIC DNA]</scope>
    <source>
        <strain evidence="3 4">DSM 44927</strain>
    </source>
</reference>
<dbReference type="SMART" id="SM00862">
    <property type="entry name" value="Trans_reg_C"/>
    <property type="match status" value="1"/>
</dbReference>
<dbReference type="Gene3D" id="3.30.450.40">
    <property type="match status" value="1"/>
</dbReference>
<dbReference type="EMBL" id="AZAN01000001">
    <property type="protein sequence ID" value="ETA71018.1"/>
    <property type="molecule type" value="Genomic_DNA"/>
</dbReference>
<dbReference type="Proteomes" id="UP000019485">
    <property type="component" value="Unassembled WGS sequence"/>
</dbReference>
<dbReference type="AlphaFoldDB" id="W9DYW7"/>
<sequence length="405" mass="42950">MSGDWLAETGADPAASAREIARARDAFLSGTPRSGPGSGECAIRDVVARSWERSARARVDPAKDPPVTLAGAELDAYRRTHPLAEVIDLLRELVGSVAEDGRHLMAVSDASGRLLWVEGHAAARRRAEAMNFVEGAVWDESHAGTNAPGTALALDHAVQIFSAEHFRPTVQAWTCAAAPIHDPATGRILGIVDITGGHIVAHPHSLALVAAAARAAETQLAAGPVVGTRTLWLPPAPRLLALGRDHAMVGPTRLNRRHSEMAVILALHPEGLTGDQLTSGLYDDDAAEATVRVEVNRLRHALGGLVRSRPYRLATDLPADFLDVARALREKDAAAALAAYAGSLLPRSEAPAVVAERHWIDVRLRSCVLESGDPGLLEDWIARFGAEDADARAALAGARRHATFG</sequence>
<dbReference type="GO" id="GO:0006355">
    <property type="term" value="P:regulation of DNA-templated transcription"/>
    <property type="evidence" value="ECO:0007669"/>
    <property type="project" value="InterPro"/>
</dbReference>
<dbReference type="PATRIC" id="fig|479430.3.peg.39"/>
<organism evidence="3 4">
    <name type="scientific">Actinospica robiniae DSM 44927</name>
    <dbReference type="NCBI Taxonomy" id="479430"/>
    <lineage>
        <taxon>Bacteria</taxon>
        <taxon>Bacillati</taxon>
        <taxon>Actinomycetota</taxon>
        <taxon>Actinomycetes</taxon>
        <taxon>Catenulisporales</taxon>
        <taxon>Actinospicaceae</taxon>
        <taxon>Actinospica</taxon>
    </lineage>
</organism>
<comment type="caution">
    <text evidence="3">The sequence shown here is derived from an EMBL/GenBank/DDBJ whole genome shotgun (WGS) entry which is preliminary data.</text>
</comment>
<evidence type="ECO:0000256" key="1">
    <source>
        <dbReference type="ARBA" id="ARBA00023125"/>
    </source>
</evidence>
<dbReference type="Pfam" id="PF01590">
    <property type="entry name" value="GAF"/>
    <property type="match status" value="1"/>
</dbReference>
<keyword evidence="1" id="KW-0238">DNA-binding</keyword>
<accession>W9DYW7</accession>
<dbReference type="InterPro" id="IPR029016">
    <property type="entry name" value="GAF-like_dom_sf"/>
</dbReference>
<dbReference type="GO" id="GO:0003677">
    <property type="term" value="F:DNA binding"/>
    <property type="evidence" value="ECO:0007669"/>
    <property type="project" value="UniProtKB-KW"/>
</dbReference>
<evidence type="ECO:0000259" key="2">
    <source>
        <dbReference type="SMART" id="SM00862"/>
    </source>
</evidence>
<dbReference type="InterPro" id="IPR001867">
    <property type="entry name" value="OmpR/PhoB-type_DNA-bd"/>
</dbReference>
<dbReference type="InterPro" id="IPR003018">
    <property type="entry name" value="GAF"/>
</dbReference>
<keyword evidence="4" id="KW-1185">Reference proteome</keyword>